<evidence type="ECO:0000259" key="1">
    <source>
        <dbReference type="Pfam" id="PF00176"/>
    </source>
</evidence>
<organism evidence="2 3">
    <name type="scientific">Phytophthora kernoviae</name>
    <dbReference type="NCBI Taxonomy" id="325452"/>
    <lineage>
        <taxon>Eukaryota</taxon>
        <taxon>Sar</taxon>
        <taxon>Stramenopiles</taxon>
        <taxon>Oomycota</taxon>
        <taxon>Peronosporomycetes</taxon>
        <taxon>Peronosporales</taxon>
        <taxon>Peronosporaceae</taxon>
        <taxon>Phytophthora</taxon>
    </lineage>
</organism>
<dbReference type="EMBL" id="MBDO02000739">
    <property type="protein sequence ID" value="RLN52534.1"/>
    <property type="molecule type" value="Genomic_DNA"/>
</dbReference>
<sequence>MPRRKTTPSKRPLDLEAEAHEDALWLQFQLQQTGYATLHTALGALCSNVDYSRQQLRIDATLLVNDQVKLHVHEDTSKSRLQQRDGDTQLPLSKLFPGTYEAWLPHVPVLAELKLLTVHIAAVREQAQDVWAFNMSVGVAWRKYMASCSSRGLVPVLAAPRANPVRPMHHVMIWLLKQMHDAHSEHPDAEAPCTFRYWNEVDVLYSRFVGDNTAACAKFENQTFDMPEIYARIDAIRQLACDTNAYEAIESASTDLLPTLRTYQKAAVSWMLSREESVLQQGPALPLCVTFSGSSAKNLQAYDPFCAAFHAVPSGAETFRHTQKQLRPVVLDLSAVRGGILADEMGLGKTVEVIALMLSHRRPSLRPQLLSIHNKEDEGGKALRGDVMSCICGSEDDHPMGQPIHAQWEHELSRHVRIGALSVIRYPGVRVLRTRLEGTGPSAEWQVLASPGLVLSR</sequence>
<dbReference type="InterPro" id="IPR027417">
    <property type="entry name" value="P-loop_NTPase"/>
</dbReference>
<reference evidence="2 3" key="1">
    <citation type="submission" date="2018-07" db="EMBL/GenBank/DDBJ databases">
        <title>Genome sequencing of oomycete isolates from Chile give support for New Zealand origin for Phytophthora kernoviae and make available the first Nothophytophthora sp. genome.</title>
        <authorList>
            <person name="Studholme D.J."/>
            <person name="Sanfuentes E."/>
            <person name="Panda P."/>
            <person name="Hill R."/>
            <person name="Sambles C."/>
            <person name="Grant M."/>
            <person name="Williams N.M."/>
            <person name="Mcdougal R.L."/>
        </authorList>
    </citation>
    <scope>NUCLEOTIDE SEQUENCE [LARGE SCALE GENOMIC DNA]</scope>
    <source>
        <strain evidence="2">Chile6</strain>
    </source>
</reference>
<dbReference type="AlphaFoldDB" id="A0A3F2RDF2"/>
<dbReference type="OrthoDB" id="129650at2759"/>
<accession>A0A3F2RDF2</accession>
<dbReference type="PANTHER" id="PTHR45865">
    <property type="entry name" value="E3 UBIQUITIN-PROTEIN LIGASE SHPRH FAMILY MEMBER"/>
    <property type="match status" value="1"/>
</dbReference>
<dbReference type="InterPro" id="IPR038718">
    <property type="entry name" value="SNF2-like_sf"/>
</dbReference>
<dbReference type="PANTHER" id="PTHR45865:SF1">
    <property type="entry name" value="E3 UBIQUITIN-PROTEIN LIGASE SHPRH"/>
    <property type="match status" value="1"/>
</dbReference>
<comment type="caution">
    <text evidence="2">The sequence shown here is derived from an EMBL/GenBank/DDBJ whole genome shotgun (WGS) entry which is preliminary data.</text>
</comment>
<feature type="domain" description="SNF2 N-terminal" evidence="1">
    <location>
        <begin position="263"/>
        <end position="427"/>
    </location>
</feature>
<dbReference type="InterPro" id="IPR000330">
    <property type="entry name" value="SNF2_N"/>
</dbReference>
<evidence type="ECO:0000313" key="2">
    <source>
        <dbReference type="EMBL" id="RLN52534.1"/>
    </source>
</evidence>
<gene>
    <name evidence="2" type="ORF">BBP00_00009591</name>
</gene>
<dbReference type="Gene3D" id="3.40.50.10810">
    <property type="entry name" value="Tandem AAA-ATPase domain"/>
    <property type="match status" value="1"/>
</dbReference>
<dbReference type="GO" id="GO:0005524">
    <property type="term" value="F:ATP binding"/>
    <property type="evidence" value="ECO:0007669"/>
    <property type="project" value="InterPro"/>
</dbReference>
<dbReference type="Pfam" id="PF00176">
    <property type="entry name" value="SNF2-rel_dom"/>
    <property type="match status" value="1"/>
</dbReference>
<dbReference type="GO" id="GO:0005634">
    <property type="term" value="C:nucleus"/>
    <property type="evidence" value="ECO:0007669"/>
    <property type="project" value="TreeGrafter"/>
</dbReference>
<dbReference type="GO" id="GO:0006974">
    <property type="term" value="P:DNA damage response"/>
    <property type="evidence" value="ECO:0007669"/>
    <property type="project" value="TreeGrafter"/>
</dbReference>
<name>A0A3F2RDF2_9STRA</name>
<protein>
    <recommendedName>
        <fullName evidence="1">SNF2 N-terminal domain-containing protein</fullName>
    </recommendedName>
</protein>
<evidence type="ECO:0000313" key="3">
    <source>
        <dbReference type="Proteomes" id="UP000277300"/>
    </source>
</evidence>
<dbReference type="GO" id="GO:0061630">
    <property type="term" value="F:ubiquitin protein ligase activity"/>
    <property type="evidence" value="ECO:0007669"/>
    <property type="project" value="TreeGrafter"/>
</dbReference>
<proteinExistence type="predicted"/>
<dbReference type="GO" id="GO:0000209">
    <property type="term" value="P:protein polyubiquitination"/>
    <property type="evidence" value="ECO:0007669"/>
    <property type="project" value="TreeGrafter"/>
</dbReference>
<dbReference type="Proteomes" id="UP000277300">
    <property type="component" value="Unassembled WGS sequence"/>
</dbReference>
<dbReference type="InterPro" id="IPR052583">
    <property type="entry name" value="ATP-helicase/E3_Ub-Ligase"/>
</dbReference>
<dbReference type="SUPFAM" id="SSF52540">
    <property type="entry name" value="P-loop containing nucleoside triphosphate hydrolases"/>
    <property type="match status" value="1"/>
</dbReference>